<proteinExistence type="predicted"/>
<organism evidence="1">
    <name type="scientific">Amphimedon queenslandica</name>
    <name type="common">Sponge</name>
    <dbReference type="NCBI Taxonomy" id="400682"/>
    <lineage>
        <taxon>Eukaryota</taxon>
        <taxon>Metazoa</taxon>
        <taxon>Porifera</taxon>
        <taxon>Demospongiae</taxon>
        <taxon>Heteroscleromorpha</taxon>
        <taxon>Haplosclerida</taxon>
        <taxon>Niphatidae</taxon>
        <taxon>Amphimedon</taxon>
    </lineage>
</organism>
<evidence type="ECO:0000313" key="1">
    <source>
        <dbReference type="EnsemblMetazoa" id="Aqu2.1.34016_001"/>
    </source>
</evidence>
<reference evidence="1" key="1">
    <citation type="submission" date="2017-05" db="UniProtKB">
        <authorList>
            <consortium name="EnsemblMetazoa"/>
        </authorList>
    </citation>
    <scope>IDENTIFICATION</scope>
</reference>
<protein>
    <submittedName>
        <fullName evidence="1">Uncharacterized protein</fullName>
    </submittedName>
</protein>
<name>A0A1X7V226_AMPQE</name>
<accession>A0A1X7V226</accession>
<dbReference type="EnsemblMetazoa" id="Aqu2.1.34016_001">
    <property type="protein sequence ID" value="Aqu2.1.34016_001"/>
    <property type="gene ID" value="Aqu2.1.34016"/>
</dbReference>
<dbReference type="AlphaFoldDB" id="A0A1X7V226"/>
<dbReference type="InParanoid" id="A0A1X7V226"/>
<sequence>EYAHPLEIPPFSKFCFQEPRHLPLHCHEDRKLVSVNQNQVWWNNSLSCQLVMLQLECG</sequence>